<evidence type="ECO:0000256" key="1">
    <source>
        <dbReference type="SAM" id="Coils"/>
    </source>
</evidence>
<reference evidence="2" key="1">
    <citation type="submission" date="2023-10" db="EMBL/GenBank/DDBJ databases">
        <title>Genome assembly of Pristionchus species.</title>
        <authorList>
            <person name="Yoshida K."/>
            <person name="Sommer R.J."/>
        </authorList>
    </citation>
    <scope>NUCLEOTIDE SEQUENCE</scope>
    <source>
        <strain evidence="2">RS5133</strain>
    </source>
</reference>
<feature type="non-terminal residue" evidence="2">
    <location>
        <position position="1"/>
    </location>
</feature>
<dbReference type="Proteomes" id="UP001432322">
    <property type="component" value="Unassembled WGS sequence"/>
</dbReference>
<feature type="non-terminal residue" evidence="2">
    <location>
        <position position="164"/>
    </location>
</feature>
<feature type="coiled-coil region" evidence="1">
    <location>
        <begin position="135"/>
        <end position="162"/>
    </location>
</feature>
<gene>
    <name evidence="2" type="ORF">PFISCL1PPCAC_21499</name>
</gene>
<evidence type="ECO:0008006" key="4">
    <source>
        <dbReference type="Google" id="ProtNLM"/>
    </source>
</evidence>
<proteinExistence type="predicted"/>
<dbReference type="EMBL" id="BTSY01000005">
    <property type="protein sequence ID" value="GMT30202.1"/>
    <property type="molecule type" value="Genomic_DNA"/>
</dbReference>
<protein>
    <recommendedName>
        <fullName evidence="4">B box-type domain-containing protein</fullName>
    </recommendedName>
</protein>
<keyword evidence="1" id="KW-0175">Coiled coil</keyword>
<evidence type="ECO:0000313" key="2">
    <source>
        <dbReference type="EMBL" id="GMT30202.1"/>
    </source>
</evidence>
<evidence type="ECO:0000313" key="3">
    <source>
        <dbReference type="Proteomes" id="UP001432322"/>
    </source>
</evidence>
<keyword evidence="3" id="KW-1185">Reference proteome</keyword>
<comment type="caution">
    <text evidence="2">The sequence shown here is derived from an EMBL/GenBank/DDBJ whole genome shotgun (WGS) entry which is preliminary data.</text>
</comment>
<accession>A0AAV5WE93</accession>
<dbReference type="SUPFAM" id="SSF57845">
    <property type="entry name" value="B-box zinc-binding domain"/>
    <property type="match status" value="1"/>
</dbReference>
<organism evidence="2 3">
    <name type="scientific">Pristionchus fissidentatus</name>
    <dbReference type="NCBI Taxonomy" id="1538716"/>
    <lineage>
        <taxon>Eukaryota</taxon>
        <taxon>Metazoa</taxon>
        <taxon>Ecdysozoa</taxon>
        <taxon>Nematoda</taxon>
        <taxon>Chromadorea</taxon>
        <taxon>Rhabditida</taxon>
        <taxon>Rhabditina</taxon>
        <taxon>Diplogasteromorpha</taxon>
        <taxon>Diplogasteroidea</taxon>
        <taxon>Neodiplogasteridae</taxon>
        <taxon>Pristionchus</taxon>
    </lineage>
</organism>
<dbReference type="AlphaFoldDB" id="A0AAV5WE93"/>
<sequence length="164" mass="18587">IRMNSLPERHRRCELCHADDPLVPCDTNSSLPSQSHLLACGHVLCNRCRSDNAISSEKVWCQSCRRFSLTSILSATTAAKSRTTSTRCTLHGNRVAEFQCPCGKVICHACAVSTHSDHFQYEELFVNKGKMTDEIRRLTRIKKLLTAEKEATEKKRRIIEDNIL</sequence>
<name>A0AAV5WE93_9BILA</name>